<dbReference type="EMBL" id="JH597761">
    <property type="protein sequence ID" value="EHP69750.1"/>
    <property type="molecule type" value="Genomic_DNA"/>
</dbReference>
<name>H2C407_9CREN</name>
<dbReference type="STRING" id="671065.MetMK1DRAFT_00002520"/>
<organism evidence="1 2">
    <name type="scientific">Metallosphaera yellowstonensis MK1</name>
    <dbReference type="NCBI Taxonomy" id="671065"/>
    <lineage>
        <taxon>Archaea</taxon>
        <taxon>Thermoproteota</taxon>
        <taxon>Thermoprotei</taxon>
        <taxon>Sulfolobales</taxon>
        <taxon>Sulfolobaceae</taxon>
        <taxon>Metallosphaera</taxon>
    </lineage>
</organism>
<evidence type="ECO:0000313" key="1">
    <source>
        <dbReference type="EMBL" id="EHP69750.1"/>
    </source>
</evidence>
<protein>
    <submittedName>
        <fullName evidence="1">Uncharacterized protein</fullName>
    </submittedName>
</protein>
<keyword evidence="2" id="KW-1185">Reference proteome</keyword>
<sequence length="38" mass="4260">MEGGKVLEDCFLTWVKLLEMKEKEERGGENSGKVNSTS</sequence>
<gene>
    <name evidence="1" type="ORF">MetMK1DRAFT_00002520</name>
</gene>
<dbReference type="HOGENOM" id="CLU_3323040_0_0_2"/>
<proteinExistence type="predicted"/>
<accession>H2C407</accession>
<reference evidence="1 2" key="1">
    <citation type="submission" date="2012-01" db="EMBL/GenBank/DDBJ databases">
        <title>Improved High-Quality Draft sequence of Metallosphaera yellowstonensis MK1.</title>
        <authorList>
            <consortium name="US DOE Joint Genome Institute"/>
            <person name="Lucas S."/>
            <person name="Han J."/>
            <person name="Cheng J.-F."/>
            <person name="Goodwin L."/>
            <person name="Pitluck S."/>
            <person name="Peters L."/>
            <person name="Teshima H."/>
            <person name="Detter J.C."/>
            <person name="Han C."/>
            <person name="Tapia R."/>
            <person name="Land M."/>
            <person name="Hauser L."/>
            <person name="Kyrpides N."/>
            <person name="Kozubal M."/>
            <person name="Macur R.E."/>
            <person name="Jay Z."/>
            <person name="Inskeep W."/>
            <person name="Woyke T."/>
        </authorList>
    </citation>
    <scope>NUCLEOTIDE SEQUENCE [LARGE SCALE GENOMIC DNA]</scope>
    <source>
        <strain evidence="1 2">MK1</strain>
    </source>
</reference>
<dbReference type="Proteomes" id="UP000003980">
    <property type="component" value="Unassembled WGS sequence"/>
</dbReference>
<evidence type="ECO:0000313" key="2">
    <source>
        <dbReference type="Proteomes" id="UP000003980"/>
    </source>
</evidence>
<dbReference type="AlphaFoldDB" id="H2C407"/>